<protein>
    <submittedName>
        <fullName evidence="2">Uncharacterized protein</fullName>
    </submittedName>
</protein>
<dbReference type="Proteomes" id="UP000004191">
    <property type="component" value="Unassembled WGS sequence"/>
</dbReference>
<dbReference type="EMBL" id="AGEI01000024">
    <property type="protein sequence ID" value="EHR33319.1"/>
    <property type="molecule type" value="Genomic_DNA"/>
</dbReference>
<dbReference type="HOGENOM" id="CLU_2069868_0_0_9"/>
<feature type="transmembrane region" description="Helical" evidence="1">
    <location>
        <begin position="94"/>
        <end position="112"/>
    </location>
</feature>
<keyword evidence="3" id="KW-1185">Reference proteome</keyword>
<dbReference type="RefSeq" id="WP_005398878.1">
    <property type="nucleotide sequence ID" value="NZ_JH601088.1"/>
</dbReference>
<gene>
    <name evidence="2" type="ORF">HMPREF9709_01363</name>
</gene>
<evidence type="ECO:0000256" key="1">
    <source>
        <dbReference type="SAM" id="Phobius"/>
    </source>
</evidence>
<keyword evidence="1" id="KW-0812">Transmembrane</keyword>
<reference evidence="2 3" key="1">
    <citation type="submission" date="2012-01" db="EMBL/GenBank/DDBJ databases">
        <title>The Genome Sequence of Helcococcus kunzii ATCC 51366.</title>
        <authorList>
            <consortium name="The Broad Institute Genome Sequencing Platform"/>
            <person name="Earl A."/>
            <person name="Ward D."/>
            <person name="Feldgarden M."/>
            <person name="Gevers D."/>
            <person name="Huys G."/>
            <person name="Young S.K."/>
            <person name="Zeng Q."/>
            <person name="Gargeya S."/>
            <person name="Fitzgerald M."/>
            <person name="Haas B."/>
            <person name="Abouelleil A."/>
            <person name="Alvarado L."/>
            <person name="Arachchi H.M."/>
            <person name="Berlin A."/>
            <person name="Chapman S.B."/>
            <person name="Gearin G."/>
            <person name="Goldberg J."/>
            <person name="Griggs A."/>
            <person name="Gujja S."/>
            <person name="Hansen M."/>
            <person name="Heiman D."/>
            <person name="Howarth C."/>
            <person name="Larimer J."/>
            <person name="Lui A."/>
            <person name="MacDonald P.J.P."/>
            <person name="McCowen C."/>
            <person name="Montmayeur A."/>
            <person name="Murphy C."/>
            <person name="Neiman D."/>
            <person name="Pearson M."/>
            <person name="Priest M."/>
            <person name="Roberts A."/>
            <person name="Saif S."/>
            <person name="Shea T."/>
            <person name="Sisk P."/>
            <person name="Stolte C."/>
            <person name="Sykes S."/>
            <person name="Wortman J."/>
            <person name="Nusbaum C."/>
            <person name="Birren B."/>
        </authorList>
    </citation>
    <scope>NUCLEOTIDE SEQUENCE [LARGE SCALE GENOMIC DNA]</scope>
    <source>
        <strain evidence="2 3">ATCC 51366</strain>
    </source>
</reference>
<organism evidence="2 3">
    <name type="scientific">Helcococcus kunzii ATCC 51366</name>
    <dbReference type="NCBI Taxonomy" id="883114"/>
    <lineage>
        <taxon>Bacteria</taxon>
        <taxon>Bacillati</taxon>
        <taxon>Bacillota</taxon>
        <taxon>Tissierellia</taxon>
        <taxon>Tissierellales</taxon>
        <taxon>Peptoniphilaceae</taxon>
        <taxon>Helcococcus</taxon>
    </lineage>
</organism>
<feature type="transmembrane region" description="Helical" evidence="1">
    <location>
        <begin position="12"/>
        <end position="34"/>
    </location>
</feature>
<feature type="transmembrane region" description="Helical" evidence="1">
    <location>
        <begin position="64"/>
        <end position="82"/>
    </location>
</feature>
<name>H3NPU1_9FIRM</name>
<feature type="transmembrane region" description="Helical" evidence="1">
    <location>
        <begin position="40"/>
        <end position="57"/>
    </location>
</feature>
<evidence type="ECO:0000313" key="3">
    <source>
        <dbReference type="Proteomes" id="UP000004191"/>
    </source>
</evidence>
<evidence type="ECO:0000313" key="2">
    <source>
        <dbReference type="EMBL" id="EHR33319.1"/>
    </source>
</evidence>
<sequence length="118" mass="13905">MLDNKSDWIKSFTISMASIVLLLFVENIYSRALISIYNRHPLIVIILGLICLGTFFIKGEKYKYVLTASYYILYGMLLYRLFFEMKHIDLLTKTSIVFCVLSLIMFVVYNYITFAKRK</sequence>
<accession>H3NPU1</accession>
<keyword evidence="1" id="KW-1133">Transmembrane helix</keyword>
<dbReference type="GeneID" id="96999328"/>
<proteinExistence type="predicted"/>
<dbReference type="AlphaFoldDB" id="H3NPU1"/>
<dbReference type="STRING" id="883114.HMPREF9709_01363"/>
<keyword evidence="1" id="KW-0472">Membrane</keyword>
<comment type="caution">
    <text evidence="2">The sequence shown here is derived from an EMBL/GenBank/DDBJ whole genome shotgun (WGS) entry which is preliminary data.</text>
</comment>